<evidence type="ECO:0008006" key="3">
    <source>
        <dbReference type="Google" id="ProtNLM"/>
    </source>
</evidence>
<evidence type="ECO:0000313" key="2">
    <source>
        <dbReference type="EMBL" id="SVA96107.1"/>
    </source>
</evidence>
<dbReference type="AlphaFoldDB" id="A0A382A4X1"/>
<name>A0A382A4X1_9ZZZZ</name>
<protein>
    <recommendedName>
        <fullName evidence="3">Curli production assembly/transport component CsgF</fullName>
    </recommendedName>
</protein>
<evidence type="ECO:0000256" key="1">
    <source>
        <dbReference type="ARBA" id="ARBA00022729"/>
    </source>
</evidence>
<dbReference type="InterPro" id="IPR018893">
    <property type="entry name" value="T8SS_CsgF"/>
</dbReference>
<reference evidence="2" key="1">
    <citation type="submission" date="2018-05" db="EMBL/GenBank/DDBJ databases">
        <authorList>
            <person name="Lanie J.A."/>
            <person name="Ng W.-L."/>
            <person name="Kazmierczak K.M."/>
            <person name="Andrzejewski T.M."/>
            <person name="Davidsen T.M."/>
            <person name="Wayne K.J."/>
            <person name="Tettelin H."/>
            <person name="Glass J.I."/>
            <person name="Rusch D."/>
            <person name="Podicherti R."/>
            <person name="Tsui H.-C.T."/>
            <person name="Winkler M.E."/>
        </authorList>
    </citation>
    <scope>NUCLEOTIDE SEQUENCE</scope>
</reference>
<keyword evidence="1" id="KW-0732">Signal</keyword>
<dbReference type="EMBL" id="UINC01023771">
    <property type="protein sequence ID" value="SVA96107.1"/>
    <property type="molecule type" value="Genomic_DNA"/>
</dbReference>
<dbReference type="Pfam" id="PF10614">
    <property type="entry name" value="CsgF"/>
    <property type="match status" value="1"/>
</dbReference>
<organism evidence="2">
    <name type="scientific">marine metagenome</name>
    <dbReference type="NCBI Taxonomy" id="408172"/>
    <lineage>
        <taxon>unclassified sequences</taxon>
        <taxon>metagenomes</taxon>
        <taxon>ecological metagenomes</taxon>
    </lineage>
</organism>
<proteinExistence type="predicted"/>
<gene>
    <name evidence="2" type="ORF">METZ01_LOCUS148961</name>
</gene>
<accession>A0A382A4X1</accession>
<sequence length="182" mass="19810">MKGVSILIFIGCVGWSTFVVGAELTHKWKSPSFSGVGTSAHFLTIENQEFTRKAEIKAKRESEAAKKISAAKNTNYAKFIDNLESRIFAEFSKQLTDNLFGESCGTTYTTETIDGVVTTTQNTMNPEIGNTDGVGSNCTGTYTFNDTTVTYTKDVTNDTVILDIAGPDGSQVITLPLNDFQF</sequence>